<keyword evidence="1" id="KW-0001">2Fe-2S</keyword>
<comment type="similarity">
    <text evidence="6">Belongs to the bacterial ring-hydroxylating dioxygenase ferredoxin component family.</text>
</comment>
<reference evidence="10" key="3">
    <citation type="submission" date="2021-11" db="EMBL/GenBank/DDBJ databases">
        <title>Isoprene-degrading acetogen.</title>
        <authorList>
            <person name="Yang Y."/>
            <person name="Jin H."/>
            <person name="Yan J."/>
        </authorList>
    </citation>
    <scope>NUCLEOTIDE SEQUENCE</scope>
    <source>
        <strain evidence="10">Berkeley</strain>
    </source>
</reference>
<dbReference type="RefSeq" id="WP_070369417.1">
    <property type="nucleotide sequence ID" value="NZ_CABIIK010000056.1"/>
</dbReference>
<name>A0A1F2PNA2_9FIRM</name>
<evidence type="ECO:0000313" key="9">
    <source>
        <dbReference type="EMBL" id="TYC88389.1"/>
    </source>
</evidence>
<dbReference type="GO" id="GO:0046872">
    <property type="term" value="F:metal ion binding"/>
    <property type="evidence" value="ECO:0007669"/>
    <property type="project" value="UniProtKB-KW"/>
</dbReference>
<evidence type="ECO:0000259" key="7">
    <source>
        <dbReference type="PROSITE" id="PS51296"/>
    </source>
</evidence>
<evidence type="ECO:0000313" key="13">
    <source>
        <dbReference type="Proteomes" id="UP001163550"/>
    </source>
</evidence>
<dbReference type="Proteomes" id="UP000176244">
    <property type="component" value="Unassembled WGS sequence"/>
</dbReference>
<organism evidence="8 11">
    <name type="scientific">Acetobacterium wieringae</name>
    <dbReference type="NCBI Taxonomy" id="52694"/>
    <lineage>
        <taxon>Bacteria</taxon>
        <taxon>Bacillati</taxon>
        <taxon>Bacillota</taxon>
        <taxon>Clostridia</taxon>
        <taxon>Eubacteriales</taxon>
        <taxon>Eubacteriaceae</taxon>
        <taxon>Acetobacterium</taxon>
    </lineage>
</organism>
<sequence>MGFKKVAEIQEFAQIEKKLIELDNEKILLTKVDGDYYAISNKCPHMGGSLYKGTLRDGIITCPRHGAKYDAKTGKGLGKPKILFLEFKMENDRSYPVKVEDGAILIDIDAK</sequence>
<keyword evidence="13" id="KW-1185">Reference proteome</keyword>
<evidence type="ECO:0000313" key="10">
    <source>
        <dbReference type="EMBL" id="UYO61366.1"/>
    </source>
</evidence>
<dbReference type="PANTHER" id="PTHR21496:SF0">
    <property type="entry name" value="RIESKE DOMAIN-CONTAINING PROTEIN"/>
    <property type="match status" value="1"/>
</dbReference>
<keyword evidence="2" id="KW-0479">Metal-binding</keyword>
<comment type="cofactor">
    <cofactor evidence="5">
        <name>[2Fe-2S] cluster</name>
        <dbReference type="ChEBI" id="CHEBI:190135"/>
    </cofactor>
</comment>
<dbReference type="STRING" id="52694.ACWI_00180"/>
<keyword evidence="4" id="KW-0411">Iron-sulfur</keyword>
<evidence type="ECO:0000256" key="4">
    <source>
        <dbReference type="ARBA" id="ARBA00023014"/>
    </source>
</evidence>
<dbReference type="GO" id="GO:0051537">
    <property type="term" value="F:2 iron, 2 sulfur cluster binding"/>
    <property type="evidence" value="ECO:0007669"/>
    <property type="project" value="UniProtKB-KW"/>
</dbReference>
<evidence type="ECO:0000256" key="3">
    <source>
        <dbReference type="ARBA" id="ARBA00023004"/>
    </source>
</evidence>
<evidence type="ECO:0000313" key="12">
    <source>
        <dbReference type="Proteomes" id="UP000322619"/>
    </source>
</evidence>
<dbReference type="Gene3D" id="2.102.10.10">
    <property type="entry name" value="Rieske [2Fe-2S] iron-sulphur domain"/>
    <property type="match status" value="1"/>
</dbReference>
<evidence type="ECO:0000313" key="11">
    <source>
        <dbReference type="Proteomes" id="UP000176244"/>
    </source>
</evidence>
<protein>
    <submittedName>
        <fullName evidence="8">3-phenylpropionate/cinnamic acid dioxygenase ferredoxin subunit</fullName>
    </submittedName>
    <submittedName>
        <fullName evidence="9">Rieske 2Fe-2S domain-containing protein</fullName>
    </submittedName>
</protein>
<evidence type="ECO:0000256" key="6">
    <source>
        <dbReference type="ARBA" id="ARBA00038001"/>
    </source>
</evidence>
<dbReference type="InterPro" id="IPR017941">
    <property type="entry name" value="Rieske_2Fe-2S"/>
</dbReference>
<dbReference type="EMBL" id="CP087994">
    <property type="protein sequence ID" value="UYO61366.1"/>
    <property type="molecule type" value="Genomic_DNA"/>
</dbReference>
<dbReference type="GO" id="GO:0004497">
    <property type="term" value="F:monooxygenase activity"/>
    <property type="evidence" value="ECO:0007669"/>
    <property type="project" value="UniProtKB-ARBA"/>
</dbReference>
<reference evidence="8 11" key="1">
    <citation type="submission" date="2015-09" db="EMBL/GenBank/DDBJ databases">
        <title>Genome sequence of Acetobacterium wieringae DSM 1911.</title>
        <authorList>
            <person name="Poehlein A."/>
            <person name="Bengelsdorf F.R."/>
            <person name="Schiel-Bengelsdorf B."/>
            <person name="Duerre P."/>
            <person name="Daniel R."/>
        </authorList>
    </citation>
    <scope>NUCLEOTIDE SEQUENCE [LARGE SCALE GENOMIC DNA]</scope>
    <source>
        <strain evidence="8 11">DSM 1911</strain>
    </source>
</reference>
<proteinExistence type="inferred from homology"/>
<dbReference type="Proteomes" id="UP000322619">
    <property type="component" value="Unassembled WGS sequence"/>
</dbReference>
<gene>
    <name evidence="8" type="primary">hcaC</name>
    <name evidence="8" type="ORF">ACWI_00180</name>
    <name evidence="9" type="ORF">FXB42_01895</name>
    <name evidence="10" type="ORF">LNN31_11275</name>
</gene>
<dbReference type="EMBL" id="LKEU01000009">
    <property type="protein sequence ID" value="OFV72415.1"/>
    <property type="molecule type" value="Genomic_DNA"/>
</dbReference>
<dbReference type="GO" id="GO:0016705">
    <property type="term" value="F:oxidoreductase activity, acting on paired donors, with incorporation or reduction of molecular oxygen"/>
    <property type="evidence" value="ECO:0007669"/>
    <property type="project" value="UniProtKB-ARBA"/>
</dbReference>
<evidence type="ECO:0000256" key="5">
    <source>
        <dbReference type="ARBA" id="ARBA00034078"/>
    </source>
</evidence>
<dbReference type="SUPFAM" id="SSF50022">
    <property type="entry name" value="ISP domain"/>
    <property type="match status" value="1"/>
</dbReference>
<evidence type="ECO:0000256" key="1">
    <source>
        <dbReference type="ARBA" id="ARBA00022714"/>
    </source>
</evidence>
<dbReference type="OrthoDB" id="9767869at2"/>
<reference evidence="9 12" key="2">
    <citation type="submission" date="2019-08" db="EMBL/GenBank/DDBJ databases">
        <title>Isolation and enrichment of carboxydotrophic bacteria from anaerobic sludge for the production of bio-based chemicals from syngas.</title>
        <authorList>
            <person name="Antares A.L."/>
            <person name="Moreira J."/>
            <person name="Diender M."/>
            <person name="Parshina S.N."/>
            <person name="Stams A.J.M."/>
            <person name="Alves M."/>
            <person name="Alves J.I."/>
            <person name="Sousa D.Z."/>
        </authorList>
    </citation>
    <scope>NUCLEOTIDE SEQUENCE [LARGE SCALE GENOMIC DNA]</scope>
    <source>
        <strain evidence="9 12">JM</strain>
    </source>
</reference>
<dbReference type="InterPro" id="IPR036922">
    <property type="entry name" value="Rieske_2Fe-2S_sf"/>
</dbReference>
<dbReference type="PANTHER" id="PTHR21496">
    <property type="entry name" value="FERREDOXIN-RELATED"/>
    <property type="match status" value="1"/>
</dbReference>
<evidence type="ECO:0000313" key="8">
    <source>
        <dbReference type="EMBL" id="OFV72415.1"/>
    </source>
</evidence>
<dbReference type="AlphaFoldDB" id="A0A1F2PNA2"/>
<dbReference type="PROSITE" id="PS51296">
    <property type="entry name" value="RIESKE"/>
    <property type="match status" value="1"/>
</dbReference>
<accession>A0A1F2PNA2</accession>
<keyword evidence="8" id="KW-0560">Oxidoreductase</keyword>
<dbReference type="Pfam" id="PF00355">
    <property type="entry name" value="Rieske"/>
    <property type="match status" value="1"/>
</dbReference>
<keyword evidence="3" id="KW-0408">Iron</keyword>
<dbReference type="EMBL" id="VSLA01000002">
    <property type="protein sequence ID" value="TYC88389.1"/>
    <property type="molecule type" value="Genomic_DNA"/>
</dbReference>
<evidence type="ECO:0000256" key="2">
    <source>
        <dbReference type="ARBA" id="ARBA00022723"/>
    </source>
</evidence>
<dbReference type="GO" id="GO:0051213">
    <property type="term" value="F:dioxygenase activity"/>
    <property type="evidence" value="ECO:0007669"/>
    <property type="project" value="UniProtKB-KW"/>
</dbReference>
<feature type="domain" description="Rieske" evidence="7">
    <location>
        <begin position="3"/>
        <end position="106"/>
    </location>
</feature>
<keyword evidence="8" id="KW-0223">Dioxygenase</keyword>
<dbReference type="Proteomes" id="UP001163550">
    <property type="component" value="Chromosome"/>
</dbReference>